<evidence type="ECO:0000256" key="6">
    <source>
        <dbReference type="SAM" id="MobiDB-lite"/>
    </source>
</evidence>
<comment type="subcellular location">
    <subcellularLocation>
        <location evidence="1">Nucleus</location>
    </subcellularLocation>
</comment>
<feature type="domain" description="MBD" evidence="7">
    <location>
        <begin position="127"/>
        <end position="197"/>
    </location>
</feature>
<feature type="region of interest" description="Disordered" evidence="6">
    <location>
        <begin position="335"/>
        <end position="361"/>
    </location>
</feature>
<protein>
    <recommendedName>
        <fullName evidence="7">MBD domain-containing protein</fullName>
    </recommendedName>
</protein>
<dbReference type="EMBL" id="RDQH01000329">
    <property type="protein sequence ID" value="RXI04440.1"/>
    <property type="molecule type" value="Genomic_DNA"/>
</dbReference>
<keyword evidence="4" id="KW-0804">Transcription</keyword>
<evidence type="ECO:0000313" key="8">
    <source>
        <dbReference type="EMBL" id="RXI04440.1"/>
    </source>
</evidence>
<keyword evidence="9" id="KW-1185">Reference proteome</keyword>
<dbReference type="STRING" id="3750.A0A498K849"/>
<feature type="region of interest" description="Disordered" evidence="6">
    <location>
        <begin position="1"/>
        <end position="23"/>
    </location>
</feature>
<dbReference type="AlphaFoldDB" id="A0A498K849"/>
<feature type="domain" description="MBD" evidence="7">
    <location>
        <begin position="363"/>
        <end position="436"/>
    </location>
</feature>
<keyword evidence="3" id="KW-0238">DNA-binding</keyword>
<evidence type="ECO:0000256" key="4">
    <source>
        <dbReference type="ARBA" id="ARBA00023163"/>
    </source>
</evidence>
<evidence type="ECO:0000256" key="2">
    <source>
        <dbReference type="ARBA" id="ARBA00023015"/>
    </source>
</evidence>
<keyword evidence="2" id="KW-0805">Transcription regulation</keyword>
<evidence type="ECO:0000313" key="9">
    <source>
        <dbReference type="Proteomes" id="UP000290289"/>
    </source>
</evidence>
<dbReference type="PANTHER" id="PTHR12396">
    <property type="entry name" value="METHYL-CPG BINDING PROTEIN, MBD"/>
    <property type="match status" value="1"/>
</dbReference>
<dbReference type="InterPro" id="IPR001739">
    <property type="entry name" value="Methyl_CpG_DNA-bd"/>
</dbReference>
<feature type="region of interest" description="Disordered" evidence="6">
    <location>
        <begin position="194"/>
        <end position="237"/>
    </location>
</feature>
<organism evidence="8 9">
    <name type="scientific">Malus domestica</name>
    <name type="common">Apple</name>
    <name type="synonym">Pyrus malus</name>
    <dbReference type="NCBI Taxonomy" id="3750"/>
    <lineage>
        <taxon>Eukaryota</taxon>
        <taxon>Viridiplantae</taxon>
        <taxon>Streptophyta</taxon>
        <taxon>Embryophyta</taxon>
        <taxon>Tracheophyta</taxon>
        <taxon>Spermatophyta</taxon>
        <taxon>Magnoliopsida</taxon>
        <taxon>eudicotyledons</taxon>
        <taxon>Gunneridae</taxon>
        <taxon>Pentapetalae</taxon>
        <taxon>rosids</taxon>
        <taxon>fabids</taxon>
        <taxon>Rosales</taxon>
        <taxon>Rosaceae</taxon>
        <taxon>Amygdaloideae</taxon>
        <taxon>Maleae</taxon>
        <taxon>Malus</taxon>
    </lineage>
</organism>
<keyword evidence="5" id="KW-0539">Nucleus</keyword>
<evidence type="ECO:0000259" key="7">
    <source>
        <dbReference type="PROSITE" id="PS50982"/>
    </source>
</evidence>
<comment type="caution">
    <text evidence="8">The sequence shown here is derived from an EMBL/GenBank/DDBJ whole genome shotgun (WGS) entry which is preliminary data.</text>
</comment>
<dbReference type="GO" id="GO:0003677">
    <property type="term" value="F:DNA binding"/>
    <property type="evidence" value="ECO:0007669"/>
    <property type="project" value="UniProtKB-KW"/>
</dbReference>
<sequence length="609" mass="68689">MKKGKSSESQTVPLLTMRPAEEHEEHFNCKRQLQLVTTSPFRLPDDWFVEEKRRPLSNICNPGKIDRYYIEADTGLRFRSLPAVQRYLTEGQTETFTKRLKPGSECLVSSRIQKVVNPKHKQITPCTTRRTSSSFKLPDGWEIEEKPRRKSRVIDKTYIEPVTGRQFRSLVAVERYLTEANEEVPLKALMPATKSSISSGSCHQTTKSTAESEPQNVGSSSLKRNISGENDRPSELNFGRPPAKVKWVLRRPGGNMWNPVIDDSKVPDSVKQSWSESFKSSLSGFVDNGLYNKAIALYSKIWVVGVRPDHFTFPFVIKAYGFALTMMKGESSQSEPIPLLTIRPGEEGEEPRSSGSKRQLQLQLVTPSRSFKLPEGWLVEEKPRPPSSSHPGHTHIDKYYYEPGTGLKFRSLAAVQRYLTEGQIEQHTRRSKPGNECTVLITPRTRRTSSSFVLPDGWEVEEKPRSNINYSGYVDRYYIEPGTRKRFRSLLSVERYLTEANEDAPLKALMPSNKSSLSPGSGFQKMNNLGEILSQKVISGSVRRNLSGDYDTPSNPSPPAKVNWVLGGPGGNMWNAFMDDSKVPDSVKQKWSETFVSSVSGENVSVPRF</sequence>
<dbReference type="InterPro" id="IPR016177">
    <property type="entry name" value="DNA-bd_dom_sf"/>
</dbReference>
<accession>A0A498K849</accession>
<dbReference type="PANTHER" id="PTHR12396:SF38">
    <property type="entry name" value="METHYL-CPG-BINDING DOMAIN-CONTAINING PROTEIN 7"/>
    <property type="match status" value="1"/>
</dbReference>
<name>A0A498K849_MALDO</name>
<feature type="domain" description="MBD" evidence="7">
    <location>
        <begin position="444"/>
        <end position="518"/>
    </location>
</feature>
<dbReference type="PROSITE" id="PS50982">
    <property type="entry name" value="MBD"/>
    <property type="match status" value="4"/>
</dbReference>
<proteinExistence type="predicted"/>
<dbReference type="Gene3D" id="3.30.890.10">
    <property type="entry name" value="Methyl-cpg-binding Protein 2, Chain A"/>
    <property type="match status" value="4"/>
</dbReference>
<dbReference type="SUPFAM" id="SSF54171">
    <property type="entry name" value="DNA-binding domain"/>
    <property type="match status" value="4"/>
</dbReference>
<gene>
    <name evidence="8" type="ORF">DVH24_038714</name>
</gene>
<dbReference type="GO" id="GO:0005634">
    <property type="term" value="C:nucleus"/>
    <property type="evidence" value="ECO:0007669"/>
    <property type="project" value="UniProtKB-SubCell"/>
</dbReference>
<evidence type="ECO:0000256" key="3">
    <source>
        <dbReference type="ARBA" id="ARBA00023125"/>
    </source>
</evidence>
<evidence type="ECO:0000256" key="5">
    <source>
        <dbReference type="ARBA" id="ARBA00023242"/>
    </source>
</evidence>
<dbReference type="Pfam" id="PF01429">
    <property type="entry name" value="MBD"/>
    <property type="match status" value="3"/>
</dbReference>
<feature type="domain" description="MBD" evidence="7">
    <location>
        <begin position="33"/>
        <end position="113"/>
    </location>
</feature>
<evidence type="ECO:0000256" key="1">
    <source>
        <dbReference type="ARBA" id="ARBA00004123"/>
    </source>
</evidence>
<feature type="compositionally biased region" description="Polar residues" evidence="6">
    <location>
        <begin position="194"/>
        <end position="228"/>
    </location>
</feature>
<reference evidence="8 9" key="1">
    <citation type="submission" date="2018-10" db="EMBL/GenBank/DDBJ databases">
        <title>A high-quality apple genome assembly.</title>
        <authorList>
            <person name="Hu J."/>
        </authorList>
    </citation>
    <scope>NUCLEOTIDE SEQUENCE [LARGE SCALE GENOMIC DNA]</scope>
    <source>
        <strain evidence="9">cv. HFTH1</strain>
        <tissue evidence="8">Young leaf</tissue>
    </source>
</reference>
<dbReference type="Proteomes" id="UP000290289">
    <property type="component" value="Chromosome 3"/>
</dbReference>